<proteinExistence type="predicted"/>
<dbReference type="Proteomes" id="UP000590964">
    <property type="component" value="Unassembled WGS sequence"/>
</dbReference>
<dbReference type="SUPFAM" id="SSF89447">
    <property type="entry name" value="AbrB/MazE/MraZ-like"/>
    <property type="match status" value="1"/>
</dbReference>
<dbReference type="EMBL" id="DUFW01000008">
    <property type="protein sequence ID" value="HIH21159.1"/>
    <property type="molecule type" value="Genomic_DNA"/>
</dbReference>
<dbReference type="InterPro" id="IPR007159">
    <property type="entry name" value="SpoVT-AbrB_dom"/>
</dbReference>
<comment type="caution">
    <text evidence="2">The sequence shown here is derived from an EMBL/GenBank/DDBJ whole genome shotgun (WGS) entry which is preliminary data.</text>
</comment>
<dbReference type="Gene3D" id="2.10.260.10">
    <property type="match status" value="1"/>
</dbReference>
<dbReference type="Pfam" id="PF04014">
    <property type="entry name" value="MazE_antitoxin"/>
    <property type="match status" value="1"/>
</dbReference>
<evidence type="ECO:0000313" key="3">
    <source>
        <dbReference type="Proteomes" id="UP000590964"/>
    </source>
</evidence>
<dbReference type="AlphaFoldDB" id="A0A7J4JWX1"/>
<feature type="domain" description="SpoVT-AbrB" evidence="1">
    <location>
        <begin position="60"/>
        <end position="98"/>
    </location>
</feature>
<evidence type="ECO:0000313" key="2">
    <source>
        <dbReference type="EMBL" id="HIH21159.1"/>
    </source>
</evidence>
<sequence length="100" mass="11483">MKKCFKCGSQMLEKKAKTPERISYSYHSCPKCGEEIVDLNQLHAVAEEYRKLKKYSVKLSKWGTSLGLRIPKELAVENGLKENKIVSLIQEKQAIRIITK</sequence>
<name>A0A7J4JWX1_9ARCH</name>
<reference evidence="3" key="1">
    <citation type="journal article" date="2020" name="bioRxiv">
        <title>A rank-normalized archaeal taxonomy based on genome phylogeny resolves widespread incomplete and uneven classifications.</title>
        <authorList>
            <person name="Rinke C."/>
            <person name="Chuvochina M."/>
            <person name="Mussig A.J."/>
            <person name="Chaumeil P.-A."/>
            <person name="Waite D.W."/>
            <person name="Whitman W.B."/>
            <person name="Parks D.H."/>
            <person name="Hugenholtz P."/>
        </authorList>
    </citation>
    <scope>NUCLEOTIDE SEQUENCE [LARGE SCALE GENOMIC DNA]</scope>
</reference>
<organism evidence="2 3">
    <name type="scientific">Candidatus Iainarchaeum sp</name>
    <dbReference type="NCBI Taxonomy" id="3101447"/>
    <lineage>
        <taxon>Archaea</taxon>
        <taxon>Candidatus Iainarchaeota</taxon>
        <taxon>Candidatus Iainarchaeia</taxon>
        <taxon>Candidatus Iainarchaeales</taxon>
        <taxon>Candidatus Iainarchaeaceae</taxon>
        <taxon>Candidatus Iainarchaeum</taxon>
    </lineage>
</organism>
<accession>A0A7J4JWX1</accession>
<dbReference type="GO" id="GO:0003677">
    <property type="term" value="F:DNA binding"/>
    <property type="evidence" value="ECO:0007669"/>
    <property type="project" value="InterPro"/>
</dbReference>
<protein>
    <recommendedName>
        <fullName evidence="1">SpoVT-AbrB domain-containing protein</fullName>
    </recommendedName>
</protein>
<dbReference type="InterPro" id="IPR037914">
    <property type="entry name" value="SpoVT-AbrB_sf"/>
</dbReference>
<gene>
    <name evidence="2" type="ORF">HA222_00655</name>
</gene>
<evidence type="ECO:0000259" key="1">
    <source>
        <dbReference type="Pfam" id="PF04014"/>
    </source>
</evidence>